<evidence type="ECO:0000256" key="4">
    <source>
        <dbReference type="ARBA" id="ARBA00022692"/>
    </source>
</evidence>
<evidence type="ECO:0000256" key="3">
    <source>
        <dbReference type="ARBA" id="ARBA00022448"/>
    </source>
</evidence>
<feature type="transmembrane region" description="Helical" evidence="8">
    <location>
        <begin position="122"/>
        <end position="143"/>
    </location>
</feature>
<evidence type="ECO:0000256" key="5">
    <source>
        <dbReference type="ARBA" id="ARBA00022989"/>
    </source>
</evidence>
<dbReference type="SUPFAM" id="SSF111352">
    <property type="entry name" value="Ammonium transporter"/>
    <property type="match status" value="1"/>
</dbReference>
<name>A0A1B6JSP5_9HEMI</name>
<dbReference type="GO" id="GO:0097272">
    <property type="term" value="P:ammonium homeostasis"/>
    <property type="evidence" value="ECO:0007669"/>
    <property type="project" value="TreeGrafter"/>
</dbReference>
<feature type="transmembrane region" description="Helical" evidence="8">
    <location>
        <begin position="52"/>
        <end position="72"/>
    </location>
</feature>
<evidence type="ECO:0000256" key="2">
    <source>
        <dbReference type="ARBA" id="ARBA00005887"/>
    </source>
</evidence>
<feature type="non-terminal residue" evidence="11">
    <location>
        <position position="1"/>
    </location>
</feature>
<dbReference type="EMBL" id="GECU01002809">
    <property type="protein sequence ID" value="JAT04898.1"/>
    <property type="molecule type" value="Transcribed_RNA"/>
</dbReference>
<dbReference type="GO" id="GO:0005886">
    <property type="term" value="C:plasma membrane"/>
    <property type="evidence" value="ECO:0007669"/>
    <property type="project" value="TreeGrafter"/>
</dbReference>
<dbReference type="AlphaFoldDB" id="A0A1B6JSP5"/>
<accession>A0A1B6JSP5</accession>
<dbReference type="PANTHER" id="PTHR11730:SF6">
    <property type="entry name" value="AMMONIUM TRANSPORTER"/>
    <property type="match status" value="1"/>
</dbReference>
<dbReference type="PANTHER" id="PTHR11730">
    <property type="entry name" value="AMMONIUM TRANSPORTER"/>
    <property type="match status" value="1"/>
</dbReference>
<sequence length="222" mass="23664">RAWGGSWAGVSMLLMSRLGMVGERVWAFATTLNAVIAGMVAVCGAVDQYTPLMALTTGAGGCVVFLVVRHLVMKFQVDDPLDAVAVHFGGGFFGVIAGPLFTPSGLIHGVTDHSIRQLRDNVLGGAAIVTWSVLCSILLFGSLRLLGLLRVSEEQEIQGLDVSKHKEPAYPVKGWVIDFPVQVQQNNGLRKNGSYTLNRSEDGEFIMIGPQVTKLSADGGPV</sequence>
<dbReference type="EMBL" id="GECU01030669">
    <property type="protein sequence ID" value="JAS77037.1"/>
    <property type="molecule type" value="Transcribed_RNA"/>
</dbReference>
<evidence type="ECO:0000256" key="6">
    <source>
        <dbReference type="ARBA" id="ARBA00023136"/>
    </source>
</evidence>
<evidence type="ECO:0000256" key="7">
    <source>
        <dbReference type="ARBA" id="ARBA00023177"/>
    </source>
</evidence>
<dbReference type="InterPro" id="IPR024041">
    <property type="entry name" value="NH4_transpt_AmtB-like_dom"/>
</dbReference>
<organism evidence="11">
    <name type="scientific">Homalodisca liturata</name>
    <dbReference type="NCBI Taxonomy" id="320908"/>
    <lineage>
        <taxon>Eukaryota</taxon>
        <taxon>Metazoa</taxon>
        <taxon>Ecdysozoa</taxon>
        <taxon>Arthropoda</taxon>
        <taxon>Hexapoda</taxon>
        <taxon>Insecta</taxon>
        <taxon>Pterygota</taxon>
        <taxon>Neoptera</taxon>
        <taxon>Paraneoptera</taxon>
        <taxon>Hemiptera</taxon>
        <taxon>Auchenorrhyncha</taxon>
        <taxon>Membracoidea</taxon>
        <taxon>Cicadellidae</taxon>
        <taxon>Cicadellinae</taxon>
        <taxon>Proconiini</taxon>
        <taxon>Homalodisca</taxon>
    </lineage>
</organism>
<comment type="similarity">
    <text evidence="2">Belongs to the ammonia transporter channel (TC 1.A.11.2) family.</text>
</comment>
<evidence type="ECO:0000256" key="1">
    <source>
        <dbReference type="ARBA" id="ARBA00004141"/>
    </source>
</evidence>
<evidence type="ECO:0000259" key="9">
    <source>
        <dbReference type="Pfam" id="PF00909"/>
    </source>
</evidence>
<gene>
    <name evidence="11" type="ORF">g.42647</name>
    <name evidence="12" type="ORF">g.42649</name>
    <name evidence="10" type="ORF">g.42651</name>
</gene>
<evidence type="ECO:0000256" key="8">
    <source>
        <dbReference type="SAM" id="Phobius"/>
    </source>
</evidence>
<dbReference type="GO" id="GO:0008519">
    <property type="term" value="F:ammonium channel activity"/>
    <property type="evidence" value="ECO:0007669"/>
    <property type="project" value="InterPro"/>
</dbReference>
<feature type="domain" description="Ammonium transporter AmtB-like" evidence="9">
    <location>
        <begin position="10"/>
        <end position="170"/>
    </location>
</feature>
<dbReference type="Gene3D" id="1.10.3430.10">
    <property type="entry name" value="Ammonium transporter AmtB like domains"/>
    <property type="match status" value="1"/>
</dbReference>
<dbReference type="InterPro" id="IPR029020">
    <property type="entry name" value="Ammonium/urea_transptr"/>
</dbReference>
<dbReference type="Pfam" id="PF00909">
    <property type="entry name" value="Ammonium_transp"/>
    <property type="match status" value="1"/>
</dbReference>
<keyword evidence="3" id="KW-0813">Transport</keyword>
<protein>
    <recommendedName>
        <fullName evidence="9">Ammonium transporter AmtB-like domain-containing protein</fullName>
    </recommendedName>
</protein>
<comment type="subcellular location">
    <subcellularLocation>
        <location evidence="1">Membrane</location>
        <topology evidence="1">Multi-pass membrane protein</topology>
    </subcellularLocation>
</comment>
<keyword evidence="5 8" id="KW-1133">Transmembrane helix</keyword>
<keyword evidence="7" id="KW-0924">Ammonia transport</keyword>
<dbReference type="EMBL" id="GECU01005461">
    <property type="protein sequence ID" value="JAT02246.1"/>
    <property type="molecule type" value="Transcribed_RNA"/>
</dbReference>
<keyword evidence="4 8" id="KW-0812">Transmembrane</keyword>
<keyword evidence="6 8" id="KW-0472">Membrane</keyword>
<proteinExistence type="inferred from homology"/>
<reference evidence="11" key="1">
    <citation type="submission" date="2015-11" db="EMBL/GenBank/DDBJ databases">
        <title>De novo transcriptome assembly of four potential Pierce s Disease insect vectors from Arizona vineyards.</title>
        <authorList>
            <person name="Tassone E.E."/>
        </authorList>
    </citation>
    <scope>NUCLEOTIDE SEQUENCE</scope>
</reference>
<feature type="transmembrane region" description="Helical" evidence="8">
    <location>
        <begin position="84"/>
        <end position="102"/>
    </location>
</feature>
<evidence type="ECO:0000313" key="10">
    <source>
        <dbReference type="EMBL" id="JAS77037.1"/>
    </source>
</evidence>
<feature type="transmembrane region" description="Helical" evidence="8">
    <location>
        <begin position="25"/>
        <end position="46"/>
    </location>
</feature>
<evidence type="ECO:0000313" key="12">
    <source>
        <dbReference type="EMBL" id="JAT04898.1"/>
    </source>
</evidence>
<evidence type="ECO:0000313" key="11">
    <source>
        <dbReference type="EMBL" id="JAT02246.1"/>
    </source>
</evidence>